<dbReference type="SUPFAM" id="SSF51905">
    <property type="entry name" value="FAD/NAD(P)-binding domain"/>
    <property type="match status" value="1"/>
</dbReference>
<proteinExistence type="predicted"/>
<dbReference type="OrthoDB" id="24355at2"/>
<organism evidence="1 2">
    <name type="scientific">Marivirga sericea</name>
    <dbReference type="NCBI Taxonomy" id="1028"/>
    <lineage>
        <taxon>Bacteria</taxon>
        <taxon>Pseudomonadati</taxon>
        <taxon>Bacteroidota</taxon>
        <taxon>Cytophagia</taxon>
        <taxon>Cytophagales</taxon>
        <taxon>Marivirgaceae</taxon>
        <taxon>Marivirga</taxon>
    </lineage>
</organism>
<dbReference type="EMBL" id="FXAW01000001">
    <property type="protein sequence ID" value="SMG14288.1"/>
    <property type="molecule type" value="Genomic_DNA"/>
</dbReference>
<dbReference type="STRING" id="1028.SAMN05661096_00665"/>
<sequence length="381" mass="44800">MRYDYIIGGAGLAGLTLAWQMVENDLLEDRNLLIIDADKKETNDRTWSFWSKPELWIGDLPISQSWGKAVVKGEDFDLSQNLKPYRYYKIEGIDYYKFVLDKLKKNSQVTFIQDLITSENEEEKSINTQQSTYYYKSYFFKSYFFPDEIAALANPKKHFIWQHFYGWKIKTKQNRFNPDEFTYMDMQVPEVEGGLSFAYTLPESQKISLVEYTLFSADLWKKESYEKHLKNYIESNLEISDYEIIEVEFNKIPMTNSIFVKRSKSIIPIGTLAGTVKPSTGYSFMRNYKHVQQIVESLKSGQEDFALKESSRFRFYDEVLMNVLHTGKSSGHEVFGSMYKRNKLTQLLKFLNEETNLLEDIKIMNTVPKWPFIKAVAEELF</sequence>
<gene>
    <name evidence="1" type="ORF">SAMN05661096_00665</name>
</gene>
<accession>A0A1X7IHW7</accession>
<dbReference type="AlphaFoldDB" id="A0A1X7IHW7"/>
<keyword evidence="2" id="KW-1185">Reference proteome</keyword>
<name>A0A1X7IHW7_9BACT</name>
<protein>
    <submittedName>
        <fullName evidence="1">Lycopene beta-cyclase</fullName>
    </submittedName>
</protein>
<evidence type="ECO:0000313" key="2">
    <source>
        <dbReference type="Proteomes" id="UP000193804"/>
    </source>
</evidence>
<dbReference type="Proteomes" id="UP000193804">
    <property type="component" value="Unassembled WGS sequence"/>
</dbReference>
<dbReference type="InterPro" id="IPR036188">
    <property type="entry name" value="FAD/NAD-bd_sf"/>
</dbReference>
<evidence type="ECO:0000313" key="1">
    <source>
        <dbReference type="EMBL" id="SMG14288.1"/>
    </source>
</evidence>
<dbReference type="Pfam" id="PF05834">
    <property type="entry name" value="Lycopene_cycl"/>
    <property type="match status" value="1"/>
</dbReference>
<reference evidence="2" key="1">
    <citation type="submission" date="2017-04" db="EMBL/GenBank/DDBJ databases">
        <authorList>
            <person name="Varghese N."/>
            <person name="Submissions S."/>
        </authorList>
    </citation>
    <scope>NUCLEOTIDE SEQUENCE [LARGE SCALE GENOMIC DNA]</scope>
    <source>
        <strain evidence="2">DSM 4125</strain>
    </source>
</reference>
<dbReference type="RefSeq" id="WP_085515651.1">
    <property type="nucleotide sequence ID" value="NZ_FXAW01000001.1"/>
</dbReference>